<gene>
    <name evidence="1" type="ORF">EV182_007143</name>
</gene>
<comment type="caution">
    <text evidence="1">The sequence shown here is derived from an EMBL/GenBank/DDBJ whole genome shotgun (WGS) entry which is preliminary data.</text>
</comment>
<feature type="non-terminal residue" evidence="1">
    <location>
        <position position="222"/>
    </location>
</feature>
<keyword evidence="2" id="KW-1185">Reference proteome</keyword>
<dbReference type="Proteomes" id="UP001145114">
    <property type="component" value="Unassembled WGS sequence"/>
</dbReference>
<protein>
    <submittedName>
        <fullName evidence="1">Uncharacterized protein</fullName>
    </submittedName>
</protein>
<accession>A0ACC1H8P3</accession>
<sequence>MASSQPQFSSQESAGGRSTGSNRGIPEAKVTGSKVEASSNDWLESIRENLLLVDKSYILPEVVDNKGPILLTRPRRFGKTMCVSMFEDFFGIPRGETLEDKRARYRKLEIGADPEFIKEHCGRYPDVLSPDVEGFHEDLSDVLKRLLRRFPEINEDVRKKVEKEEADKKAKKVVEKVVGKKDDEEVDEKTKKEADKKAKKEANKKAKAAERIRLLSDLKREL</sequence>
<evidence type="ECO:0000313" key="1">
    <source>
        <dbReference type="EMBL" id="KAJ1672452.1"/>
    </source>
</evidence>
<organism evidence="1 2">
    <name type="scientific">Spiromyces aspiralis</name>
    <dbReference type="NCBI Taxonomy" id="68401"/>
    <lineage>
        <taxon>Eukaryota</taxon>
        <taxon>Fungi</taxon>
        <taxon>Fungi incertae sedis</taxon>
        <taxon>Zoopagomycota</taxon>
        <taxon>Kickxellomycotina</taxon>
        <taxon>Kickxellomycetes</taxon>
        <taxon>Kickxellales</taxon>
        <taxon>Kickxellaceae</taxon>
        <taxon>Spiromyces</taxon>
    </lineage>
</organism>
<evidence type="ECO:0000313" key="2">
    <source>
        <dbReference type="Proteomes" id="UP001145114"/>
    </source>
</evidence>
<dbReference type="EMBL" id="JAMZIH010008353">
    <property type="protein sequence ID" value="KAJ1672452.1"/>
    <property type="molecule type" value="Genomic_DNA"/>
</dbReference>
<reference evidence="1" key="1">
    <citation type="submission" date="2022-06" db="EMBL/GenBank/DDBJ databases">
        <title>Phylogenomic reconstructions and comparative analyses of Kickxellomycotina fungi.</title>
        <authorList>
            <person name="Reynolds N.K."/>
            <person name="Stajich J.E."/>
            <person name="Barry K."/>
            <person name="Grigoriev I.V."/>
            <person name="Crous P."/>
            <person name="Smith M.E."/>
        </authorList>
    </citation>
    <scope>NUCLEOTIDE SEQUENCE</scope>
    <source>
        <strain evidence="1">RSA 2271</strain>
    </source>
</reference>
<proteinExistence type="predicted"/>
<name>A0ACC1H8P3_9FUNG</name>